<dbReference type="PROSITE" id="PS51371">
    <property type="entry name" value="CBS"/>
    <property type="match status" value="1"/>
</dbReference>
<keyword evidence="6 14" id="KW-0479">Metal-binding</keyword>
<dbReference type="Proteomes" id="UP000294299">
    <property type="component" value="Chromosome NFRAN"/>
</dbReference>
<keyword evidence="20" id="KW-1185">Reference proteome</keyword>
<dbReference type="Gene3D" id="3.10.580.10">
    <property type="entry name" value="CBS-domain"/>
    <property type="match status" value="2"/>
</dbReference>
<evidence type="ECO:0000256" key="9">
    <source>
        <dbReference type="ARBA" id="ARBA00022833"/>
    </source>
</evidence>
<evidence type="ECO:0000256" key="1">
    <source>
        <dbReference type="ARBA" id="ARBA00004651"/>
    </source>
</evidence>
<feature type="domain" description="CBS" evidence="18">
    <location>
        <begin position="325"/>
        <end position="383"/>
    </location>
</feature>
<keyword evidence="3 14" id="KW-1003">Cell membrane</keyword>
<dbReference type="Pfam" id="PF00571">
    <property type="entry name" value="CBS"/>
    <property type="match status" value="2"/>
</dbReference>
<dbReference type="GO" id="GO:0046872">
    <property type="term" value="F:metal ion binding"/>
    <property type="evidence" value="ECO:0007669"/>
    <property type="project" value="UniProtKB-UniRule"/>
</dbReference>
<dbReference type="RefSeq" id="WP_134483910.1">
    <property type="nucleotide sequence ID" value="NZ_LR216287.1"/>
</dbReference>
<dbReference type="GO" id="GO:0006508">
    <property type="term" value="P:proteolysis"/>
    <property type="evidence" value="ECO:0007669"/>
    <property type="project" value="UniProtKB-KW"/>
</dbReference>
<evidence type="ECO:0000256" key="6">
    <source>
        <dbReference type="ARBA" id="ARBA00022723"/>
    </source>
</evidence>
<keyword evidence="11 14" id="KW-0482">Metalloprotease</keyword>
<evidence type="ECO:0000256" key="4">
    <source>
        <dbReference type="ARBA" id="ARBA00022670"/>
    </source>
</evidence>
<proteinExistence type="inferred from homology"/>
<keyword evidence="9 14" id="KW-0862">Zinc</keyword>
<dbReference type="AlphaFoldDB" id="A0A484IDW7"/>
<dbReference type="Pfam" id="PF02163">
    <property type="entry name" value="Peptidase_M50"/>
    <property type="match status" value="2"/>
</dbReference>
<evidence type="ECO:0000256" key="7">
    <source>
        <dbReference type="ARBA" id="ARBA00022737"/>
    </source>
</evidence>
<dbReference type="SUPFAM" id="SSF54631">
    <property type="entry name" value="CBS-domain pair"/>
    <property type="match status" value="1"/>
</dbReference>
<dbReference type="KEGG" id="nfn:NFRAN_1538"/>
<keyword evidence="13 14" id="KW-0472">Membrane</keyword>
<name>A0A484IDW7_9ARCH</name>
<evidence type="ECO:0000256" key="3">
    <source>
        <dbReference type="ARBA" id="ARBA00022475"/>
    </source>
</evidence>
<evidence type="ECO:0000256" key="8">
    <source>
        <dbReference type="ARBA" id="ARBA00022801"/>
    </source>
</evidence>
<accession>A0A484IDW7</accession>
<evidence type="ECO:0000256" key="14">
    <source>
        <dbReference type="PIRNR" id="PIRNR006404"/>
    </source>
</evidence>
<evidence type="ECO:0000256" key="17">
    <source>
        <dbReference type="PROSITE-ProRule" id="PRU00703"/>
    </source>
</evidence>
<sequence length="389" mass="44124">MSLQVGKIYQIPIRLHFSLVLVFFLIAWTLAYGFMPQYSPGMNQVNYWIMSITGTIILFLSVLLHELSHSIVAKSYGIRVRQIMLFIFGGVSDIEEEPKEFKKEFKMAIAGPAVSLALSGIFAVFWWITSLPSTTWPPASFYDTALIMINGIFFYSAFLNLILGIFNLVPAFPMDGGRILRSLLFSRNKNYDKSTRIAVRIGIIISYIFFGLGILIILSGSFVSGMWIILIGWFLQNGAQSYMYQYDIMKILSKIKLGELMRTNVISVPEDITINNILRNYFNIYMKSSFPVTKINYEIVGIVTLKSCLNVPEPERNTVLVKDVMLSKSKIKLLNVNDTAEKALSIMIKENQDKILVCDNGDILEGIVSKTDIIEAMDERKSFLNKGRK</sequence>
<feature type="transmembrane region" description="Helical" evidence="14">
    <location>
        <begin position="107"/>
        <end position="128"/>
    </location>
</feature>
<dbReference type="PANTHER" id="PTHR39188:SF3">
    <property type="entry name" value="STAGE IV SPORULATION PROTEIN FB"/>
    <property type="match status" value="1"/>
</dbReference>
<keyword evidence="8 14" id="KW-0378">Hydrolase</keyword>
<gene>
    <name evidence="19" type="primary">rip</name>
    <name evidence="19" type="ORF">NFRAN_1538</name>
</gene>
<dbReference type="InterPro" id="IPR016483">
    <property type="entry name" value="UCP006404_Pept_M50_CBS"/>
</dbReference>
<feature type="binding site" evidence="16">
    <location>
        <position position="175"/>
    </location>
    <ligand>
        <name>Zn(2+)</name>
        <dbReference type="ChEBI" id="CHEBI:29105"/>
        <note>catalytic</note>
    </ligand>
</feature>
<feature type="binding site" evidence="16">
    <location>
        <position position="65"/>
    </location>
    <ligand>
        <name>Zn(2+)</name>
        <dbReference type="ChEBI" id="CHEBI:29105"/>
        <note>catalytic</note>
    </ligand>
</feature>
<feature type="transmembrane region" description="Helical" evidence="14">
    <location>
        <begin position="47"/>
        <end position="64"/>
    </location>
</feature>
<evidence type="ECO:0000256" key="12">
    <source>
        <dbReference type="ARBA" id="ARBA00023122"/>
    </source>
</evidence>
<keyword evidence="10 14" id="KW-1133">Transmembrane helix</keyword>
<dbReference type="InterPro" id="IPR000644">
    <property type="entry name" value="CBS_dom"/>
</dbReference>
<feature type="transmembrane region" description="Helical" evidence="14">
    <location>
        <begin position="148"/>
        <end position="172"/>
    </location>
</feature>
<evidence type="ECO:0000256" key="5">
    <source>
        <dbReference type="ARBA" id="ARBA00022692"/>
    </source>
</evidence>
<keyword evidence="7" id="KW-0677">Repeat</keyword>
<organism evidence="19 20">
    <name type="scientific">Candidatus Nitrosocosmicus franklandianus</name>
    <dbReference type="NCBI Taxonomy" id="1798806"/>
    <lineage>
        <taxon>Archaea</taxon>
        <taxon>Nitrososphaerota</taxon>
        <taxon>Nitrososphaeria</taxon>
        <taxon>Nitrososphaerales</taxon>
        <taxon>Nitrososphaeraceae</taxon>
        <taxon>Candidatus Nitrosocosmicus</taxon>
    </lineage>
</organism>
<evidence type="ECO:0000256" key="16">
    <source>
        <dbReference type="PIRSR" id="PIRSR006404-2"/>
    </source>
</evidence>
<dbReference type="GeneID" id="39420881"/>
<evidence type="ECO:0000313" key="19">
    <source>
        <dbReference type="EMBL" id="VFJ13860.1"/>
    </source>
</evidence>
<keyword evidence="12 17" id="KW-0129">CBS domain</keyword>
<protein>
    <recommendedName>
        <fullName evidence="14">Zinc metalloprotease</fullName>
    </recommendedName>
</protein>
<reference evidence="19 20" key="1">
    <citation type="submission" date="2019-02" db="EMBL/GenBank/DDBJ databases">
        <authorList>
            <person name="Lehtovirta-Morley E L."/>
        </authorList>
    </citation>
    <scope>NUCLEOTIDE SEQUENCE [LARGE SCALE GENOMIC DNA]</scope>
    <source>
        <strain evidence="19">NFRAN1</strain>
    </source>
</reference>
<evidence type="ECO:0000256" key="11">
    <source>
        <dbReference type="ARBA" id="ARBA00023049"/>
    </source>
</evidence>
<dbReference type="InterPro" id="IPR046342">
    <property type="entry name" value="CBS_dom_sf"/>
</dbReference>
<evidence type="ECO:0000256" key="13">
    <source>
        <dbReference type="ARBA" id="ARBA00023136"/>
    </source>
</evidence>
<evidence type="ECO:0000313" key="20">
    <source>
        <dbReference type="Proteomes" id="UP000294299"/>
    </source>
</evidence>
<dbReference type="EMBL" id="LR216287">
    <property type="protein sequence ID" value="VFJ13860.1"/>
    <property type="molecule type" value="Genomic_DNA"/>
</dbReference>
<dbReference type="InterPro" id="IPR008915">
    <property type="entry name" value="Peptidase_M50"/>
</dbReference>
<comment type="similarity">
    <text evidence="2 14">Belongs to the peptidase M50B family.</text>
</comment>
<dbReference type="GO" id="GO:0008237">
    <property type="term" value="F:metallopeptidase activity"/>
    <property type="evidence" value="ECO:0007669"/>
    <property type="project" value="UniProtKB-UniRule"/>
</dbReference>
<dbReference type="PIRSF" id="PIRSF006404">
    <property type="entry name" value="UCP006404_Pept_M50_CBS"/>
    <property type="match status" value="1"/>
</dbReference>
<dbReference type="GO" id="GO:0005886">
    <property type="term" value="C:plasma membrane"/>
    <property type="evidence" value="ECO:0007669"/>
    <property type="project" value="UniProtKB-SubCell"/>
</dbReference>
<evidence type="ECO:0000256" key="10">
    <source>
        <dbReference type="ARBA" id="ARBA00022989"/>
    </source>
</evidence>
<dbReference type="PANTHER" id="PTHR39188">
    <property type="entry name" value="MEMBRANE-ASSOCIATED ZINC METALLOPROTEASE M50B"/>
    <property type="match status" value="1"/>
</dbReference>
<keyword evidence="5 14" id="KW-0812">Transmembrane</keyword>
<feature type="transmembrane region" description="Helical" evidence="14">
    <location>
        <begin position="12"/>
        <end position="35"/>
    </location>
</feature>
<evidence type="ECO:0000259" key="18">
    <source>
        <dbReference type="PROSITE" id="PS51371"/>
    </source>
</evidence>
<feature type="transmembrane region" description="Helical" evidence="14">
    <location>
        <begin position="197"/>
        <end position="218"/>
    </location>
</feature>
<feature type="binding site" evidence="16">
    <location>
        <position position="69"/>
    </location>
    <ligand>
        <name>Zn(2+)</name>
        <dbReference type="ChEBI" id="CHEBI:29105"/>
        <note>catalytic</note>
    </ligand>
</feature>
<dbReference type="OrthoDB" id="12044at2157"/>
<keyword evidence="4 14" id="KW-0645">Protease</keyword>
<evidence type="ECO:0000256" key="15">
    <source>
        <dbReference type="PIRSR" id="PIRSR006404-1"/>
    </source>
</evidence>
<feature type="active site" evidence="15">
    <location>
        <position position="66"/>
    </location>
</feature>
<feature type="transmembrane region" description="Helical" evidence="14">
    <location>
        <begin position="224"/>
        <end position="244"/>
    </location>
</feature>
<comment type="subcellular location">
    <subcellularLocation>
        <location evidence="1 14">Cell membrane</location>
        <topology evidence="1 14">Multi-pass membrane protein</topology>
    </subcellularLocation>
</comment>
<dbReference type="CDD" id="cd06164">
    <property type="entry name" value="S2P-M50_SpoIVFB_CBS"/>
    <property type="match status" value="1"/>
</dbReference>
<comment type="cofactor">
    <cofactor evidence="14 16">
        <name>Zn(2+)</name>
        <dbReference type="ChEBI" id="CHEBI:29105"/>
    </cofactor>
    <text evidence="14 16">Binds 1 zinc ion per subunit.</text>
</comment>
<evidence type="ECO:0000256" key="2">
    <source>
        <dbReference type="ARBA" id="ARBA00007931"/>
    </source>
</evidence>